<evidence type="ECO:0000313" key="3">
    <source>
        <dbReference type="Proteomes" id="UP000310636"/>
    </source>
</evidence>
<sequence>MPKSRVLTEQSLLRRLRGSSGSKLSTQGRKSGSVKKQARAPKVKLHRSGYPELLEPPVRQIPWWVLPEDQQRILTPGGGGLGGLIGGLLKPGGGGGGPGHDPGHDPGHGPEHDPGHGPEHGPGHGPGPGPGPHPHPPGPGPVPPPPPPPHPPHPPGPPGPFPPPPPRPPVPIPIPIPIPIPGPVPVPIPTPGQAYVIVQIDGGASFPGVTQSAYAYYYPGITIRQALQSTGLVTFGPNGYIAAVSGIRIGGNIGVSLRYNGRAVPQTLLDIAADPYSTIGLALYTL</sequence>
<evidence type="ECO:0000256" key="1">
    <source>
        <dbReference type="SAM" id="MobiDB-lite"/>
    </source>
</evidence>
<feature type="region of interest" description="Disordered" evidence="1">
    <location>
        <begin position="84"/>
        <end position="166"/>
    </location>
</feature>
<accession>A0A4S4BIW9</accession>
<feature type="compositionally biased region" description="Gly residues" evidence="1">
    <location>
        <begin position="84"/>
        <end position="100"/>
    </location>
</feature>
<dbReference type="OrthoDB" id="2639942at2"/>
<gene>
    <name evidence="2" type="ORF">E6C55_26745</name>
</gene>
<protein>
    <submittedName>
        <fullName evidence="2">Uncharacterized protein</fullName>
    </submittedName>
</protein>
<feature type="compositionally biased region" description="Pro residues" evidence="1">
    <location>
        <begin position="125"/>
        <end position="166"/>
    </location>
</feature>
<dbReference type="EMBL" id="SSOB01000046">
    <property type="protein sequence ID" value="THF73981.1"/>
    <property type="molecule type" value="Genomic_DNA"/>
</dbReference>
<organism evidence="2 3">
    <name type="scientific">Cohnella fermenti</name>
    <dbReference type="NCBI Taxonomy" id="2565925"/>
    <lineage>
        <taxon>Bacteria</taxon>
        <taxon>Bacillati</taxon>
        <taxon>Bacillota</taxon>
        <taxon>Bacilli</taxon>
        <taxon>Bacillales</taxon>
        <taxon>Paenibacillaceae</taxon>
        <taxon>Cohnella</taxon>
    </lineage>
</organism>
<feature type="region of interest" description="Disordered" evidence="1">
    <location>
        <begin position="1"/>
        <end position="58"/>
    </location>
</feature>
<dbReference type="RefSeq" id="WP_136372904.1">
    <property type="nucleotide sequence ID" value="NZ_SSOB01000046.1"/>
</dbReference>
<comment type="caution">
    <text evidence="2">The sequence shown here is derived from an EMBL/GenBank/DDBJ whole genome shotgun (WGS) entry which is preliminary data.</text>
</comment>
<reference evidence="2 3" key="1">
    <citation type="submission" date="2019-04" db="EMBL/GenBank/DDBJ databases">
        <title>Cohnella sp. nov. isolated from preserved vegetables.</title>
        <authorList>
            <person name="Lin S.-Y."/>
            <person name="Hung M.-H."/>
            <person name="Young C.-C."/>
        </authorList>
    </citation>
    <scope>NUCLEOTIDE SEQUENCE [LARGE SCALE GENOMIC DNA]</scope>
    <source>
        <strain evidence="2 3">CC-MHH1044</strain>
    </source>
</reference>
<keyword evidence="3" id="KW-1185">Reference proteome</keyword>
<proteinExistence type="predicted"/>
<dbReference type="Proteomes" id="UP000310636">
    <property type="component" value="Unassembled WGS sequence"/>
</dbReference>
<evidence type="ECO:0000313" key="2">
    <source>
        <dbReference type="EMBL" id="THF73981.1"/>
    </source>
</evidence>
<name>A0A4S4BIW9_9BACL</name>
<feature type="compositionally biased region" description="Basic residues" evidence="1">
    <location>
        <begin position="32"/>
        <end position="47"/>
    </location>
</feature>
<feature type="compositionally biased region" description="Basic and acidic residues" evidence="1">
    <location>
        <begin position="101"/>
        <end position="122"/>
    </location>
</feature>
<dbReference type="AlphaFoldDB" id="A0A4S4BIW9"/>